<evidence type="ECO:0000259" key="1">
    <source>
        <dbReference type="Pfam" id="PF12697"/>
    </source>
</evidence>
<dbReference type="PANTHER" id="PTHR43798:SF33">
    <property type="entry name" value="HYDROLASE, PUTATIVE (AFU_ORTHOLOGUE AFUA_2G14860)-RELATED"/>
    <property type="match status" value="1"/>
</dbReference>
<keyword evidence="3" id="KW-1185">Reference proteome</keyword>
<evidence type="ECO:0000313" key="3">
    <source>
        <dbReference type="Proteomes" id="UP000824504"/>
    </source>
</evidence>
<organism evidence="2 3">
    <name type="scientific">Tessaracoccus palaemonis</name>
    <dbReference type="NCBI Taxonomy" id="2829499"/>
    <lineage>
        <taxon>Bacteria</taxon>
        <taxon>Bacillati</taxon>
        <taxon>Actinomycetota</taxon>
        <taxon>Actinomycetes</taxon>
        <taxon>Propionibacteriales</taxon>
        <taxon>Propionibacteriaceae</taxon>
        <taxon>Tessaracoccus</taxon>
    </lineage>
</organism>
<dbReference type="Proteomes" id="UP000824504">
    <property type="component" value="Chromosome"/>
</dbReference>
<dbReference type="Pfam" id="PF12697">
    <property type="entry name" value="Abhydrolase_6"/>
    <property type="match status" value="1"/>
</dbReference>
<keyword evidence="2" id="KW-0378">Hydrolase</keyword>
<evidence type="ECO:0000313" key="2">
    <source>
        <dbReference type="EMBL" id="QXT63569.1"/>
    </source>
</evidence>
<dbReference type="GO" id="GO:0016787">
    <property type="term" value="F:hydrolase activity"/>
    <property type="evidence" value="ECO:0007669"/>
    <property type="project" value="UniProtKB-KW"/>
</dbReference>
<name>A0ABX8SQU7_9ACTN</name>
<protein>
    <submittedName>
        <fullName evidence="2">Alpha/beta fold hydrolase</fullName>
    </submittedName>
</protein>
<accession>A0ABX8SQU7</accession>
<dbReference type="RefSeq" id="WP_219083497.1">
    <property type="nucleotide sequence ID" value="NZ_CP079216.1"/>
</dbReference>
<dbReference type="InterPro" id="IPR000073">
    <property type="entry name" value="AB_hydrolase_1"/>
</dbReference>
<dbReference type="EMBL" id="CP079216">
    <property type="protein sequence ID" value="QXT63569.1"/>
    <property type="molecule type" value="Genomic_DNA"/>
</dbReference>
<feature type="domain" description="AB hydrolase-1" evidence="1">
    <location>
        <begin position="29"/>
        <end position="254"/>
    </location>
</feature>
<sequence length="274" mass="29061">MELNTITYNRGTKAQRILLLGPSLGGNSTHQWTRVAGELIDDARIVFVDLPGSGLGPVWDDADEPTLDAIAAGIADAARKAREEAGADLPVYFAGLSISGATGLHLARDYDDLFSGVVVVASAATVGEPARWIERAEQVEATGTQQLVDETTKRWFTPGFRAEQPAVVSIIMEALSSVDDHSYAQLCRALAEHDVRADLPYITTPLLLIAGERDTSTPIANVELVAETAPRASLHVVAGAAHQVPVARPVETANLIRSFITGNVASLVVSESSD</sequence>
<proteinExistence type="predicted"/>
<dbReference type="InterPro" id="IPR050266">
    <property type="entry name" value="AB_hydrolase_sf"/>
</dbReference>
<dbReference type="PANTHER" id="PTHR43798">
    <property type="entry name" value="MONOACYLGLYCEROL LIPASE"/>
    <property type="match status" value="1"/>
</dbReference>
<gene>
    <name evidence="2" type="ORF">KDB89_03590</name>
</gene>
<reference evidence="2 3" key="1">
    <citation type="submission" date="2021-07" db="EMBL/GenBank/DDBJ databases">
        <title>complete genome sequencing of Tessaracoccus sp.J1M15.</title>
        <authorList>
            <person name="Bae J.-W."/>
            <person name="Kim D.-y."/>
        </authorList>
    </citation>
    <scope>NUCLEOTIDE SEQUENCE [LARGE SCALE GENOMIC DNA]</scope>
    <source>
        <strain evidence="2 3">J1M15</strain>
    </source>
</reference>